<dbReference type="OrthoDB" id="8186940at2759"/>
<dbReference type="SMART" id="SM00718">
    <property type="entry name" value="DM4_12"/>
    <property type="match status" value="1"/>
</dbReference>
<feature type="signal peptide" evidence="1">
    <location>
        <begin position="1"/>
        <end position="17"/>
    </location>
</feature>
<dbReference type="InterPro" id="IPR006631">
    <property type="entry name" value="DM4_12"/>
</dbReference>
<gene>
    <name evidence="2" type="primary">105262007</name>
    <name evidence="4" type="synonym">LOC105262007</name>
</gene>
<reference evidence="2" key="1">
    <citation type="submission" date="2020-05" db="UniProtKB">
        <authorList>
            <consortium name="EnsemblMetazoa"/>
        </authorList>
    </citation>
    <scope>IDENTIFICATION</scope>
    <source>
        <strain evidence="2">Aabys</strain>
    </source>
</reference>
<evidence type="ECO:0000256" key="1">
    <source>
        <dbReference type="SAM" id="SignalP"/>
    </source>
</evidence>
<dbReference type="PANTHER" id="PTHR21398">
    <property type="entry name" value="AGAP007094-PA"/>
    <property type="match status" value="1"/>
</dbReference>
<dbReference type="GeneID" id="105262007"/>
<keyword evidence="1" id="KW-0732">Signal</keyword>
<sequence>MRTVMVIAISMTAFVAAVFSSFASETDTSTPGRKKRHLPLMFEDFGVSQFVCGFGIPIESDTDSVISGMVFKSQFPLPTKPKDLRNHTSHNINGRLIDNLNDLPLLKQMRWHLYNAMGLWASSIGLNGHTCVLKSLCEANQVPFNNDSGDLWHEIAHIIFSPFSSKDDLVDHLSKDYITAAKIGLTHKCDEVFKECPKSLLQIVSEIL</sequence>
<dbReference type="Proteomes" id="UP001652621">
    <property type="component" value="Unplaced"/>
</dbReference>
<dbReference type="PANTHER" id="PTHR21398:SF21">
    <property type="entry name" value="AGAP004005-PA"/>
    <property type="match status" value="1"/>
</dbReference>
<evidence type="ECO:0000313" key="3">
    <source>
        <dbReference type="Proteomes" id="UP001652621"/>
    </source>
</evidence>
<dbReference type="EnsemblMetazoa" id="MDOA015971-RA">
    <property type="protein sequence ID" value="MDOA015971-PA"/>
    <property type="gene ID" value="MDOA015971"/>
</dbReference>
<dbReference type="Pfam" id="PF07841">
    <property type="entry name" value="DM4_12"/>
    <property type="match status" value="1"/>
</dbReference>
<feature type="chain" id="PRO_5044561754" evidence="1">
    <location>
        <begin position="18"/>
        <end position="208"/>
    </location>
</feature>
<name>A0A1I8NJ27_MUSDO</name>
<organism evidence="2">
    <name type="scientific">Musca domestica</name>
    <name type="common">House fly</name>
    <dbReference type="NCBI Taxonomy" id="7370"/>
    <lineage>
        <taxon>Eukaryota</taxon>
        <taxon>Metazoa</taxon>
        <taxon>Ecdysozoa</taxon>
        <taxon>Arthropoda</taxon>
        <taxon>Hexapoda</taxon>
        <taxon>Insecta</taxon>
        <taxon>Pterygota</taxon>
        <taxon>Neoptera</taxon>
        <taxon>Endopterygota</taxon>
        <taxon>Diptera</taxon>
        <taxon>Brachycera</taxon>
        <taxon>Muscomorpha</taxon>
        <taxon>Muscoidea</taxon>
        <taxon>Muscidae</taxon>
        <taxon>Musca</taxon>
    </lineage>
</organism>
<dbReference type="KEGG" id="mde:105262007"/>
<accession>A0A1I8NJ27</accession>
<dbReference type="RefSeq" id="XP_011293662.1">
    <property type="nucleotide sequence ID" value="XM_011295360.2"/>
</dbReference>
<dbReference type="VEuPathDB" id="VectorBase:MDOMA2_002187"/>
<dbReference type="AlphaFoldDB" id="A0A1I8NJ27"/>
<protein>
    <submittedName>
        <fullName evidence="4">Uncharacterized protein LOC105262007</fullName>
    </submittedName>
</protein>
<evidence type="ECO:0000313" key="2">
    <source>
        <dbReference type="EnsemblMetazoa" id="MDOA015971-PA"/>
    </source>
</evidence>
<reference evidence="4" key="2">
    <citation type="submission" date="2025-04" db="UniProtKB">
        <authorList>
            <consortium name="RefSeq"/>
        </authorList>
    </citation>
    <scope>IDENTIFICATION</scope>
    <source>
        <strain evidence="4">Aabys</strain>
    </source>
</reference>
<dbReference type="VEuPathDB" id="VectorBase:MDOA015971"/>
<proteinExistence type="predicted"/>
<evidence type="ECO:0000313" key="4">
    <source>
        <dbReference type="RefSeq" id="XP_011293662.1"/>
    </source>
</evidence>
<keyword evidence="3" id="KW-1185">Reference proteome</keyword>